<keyword evidence="6" id="KW-0378">Hydrolase</keyword>
<evidence type="ECO:0000256" key="4">
    <source>
        <dbReference type="ARBA" id="ARBA00022593"/>
    </source>
</evidence>
<dbReference type="InterPro" id="IPR003959">
    <property type="entry name" value="ATPase_AAA_core"/>
</dbReference>
<gene>
    <name evidence="15" type="primary">PEX1</name>
    <name evidence="15" type="ORF">C6P46_003040</name>
</gene>
<keyword evidence="7" id="KW-0067">ATP-binding</keyword>
<evidence type="ECO:0000256" key="5">
    <source>
        <dbReference type="ARBA" id="ARBA00022741"/>
    </source>
</evidence>
<feature type="compositionally biased region" description="Polar residues" evidence="13">
    <location>
        <begin position="422"/>
        <end position="431"/>
    </location>
</feature>
<dbReference type="GO" id="GO:0016887">
    <property type="term" value="F:ATP hydrolysis activity"/>
    <property type="evidence" value="ECO:0007669"/>
    <property type="project" value="InterPro"/>
</dbReference>
<evidence type="ECO:0000256" key="3">
    <source>
        <dbReference type="ARBA" id="ARBA00022448"/>
    </source>
</evidence>
<dbReference type="Pfam" id="PF09262">
    <property type="entry name" value="PEX-1N"/>
    <property type="match status" value="1"/>
</dbReference>
<evidence type="ECO:0000256" key="11">
    <source>
        <dbReference type="ARBA" id="ARBA00034532"/>
    </source>
</evidence>
<dbReference type="Pfam" id="PF17862">
    <property type="entry name" value="AAA_lid_3"/>
    <property type="match status" value="1"/>
</dbReference>
<feature type="region of interest" description="Disordered" evidence="13">
    <location>
        <begin position="273"/>
        <end position="321"/>
    </location>
</feature>
<dbReference type="EMBL" id="PUHQ01000023">
    <property type="protein sequence ID" value="KAG0662952.1"/>
    <property type="molecule type" value="Genomic_DNA"/>
</dbReference>
<feature type="compositionally biased region" description="Low complexity" evidence="13">
    <location>
        <begin position="404"/>
        <end position="418"/>
    </location>
</feature>
<evidence type="ECO:0000256" key="2">
    <source>
        <dbReference type="ARBA" id="ARBA00006914"/>
    </source>
</evidence>
<dbReference type="InterPro" id="IPR015342">
    <property type="entry name" value="PEX1-N_C-lobe"/>
</dbReference>
<dbReference type="FunFam" id="3.40.50.300:FF:000149">
    <property type="entry name" value="Nuclear valosin-containing protein-like"/>
    <property type="match status" value="1"/>
</dbReference>
<dbReference type="AlphaFoldDB" id="A0A9P6W599"/>
<feature type="compositionally biased region" description="Polar residues" evidence="13">
    <location>
        <begin position="286"/>
        <end position="299"/>
    </location>
</feature>
<dbReference type="Pfam" id="PF00004">
    <property type="entry name" value="AAA"/>
    <property type="match status" value="2"/>
</dbReference>
<comment type="subcellular location">
    <subcellularLocation>
        <location evidence="1">Membrane</location>
    </subcellularLocation>
</comment>
<dbReference type="InterPro" id="IPR009010">
    <property type="entry name" value="Asp_de-COase-like_dom_sf"/>
</dbReference>
<dbReference type="InterPro" id="IPR003960">
    <property type="entry name" value="ATPase_AAA_CS"/>
</dbReference>
<evidence type="ECO:0000313" key="15">
    <source>
        <dbReference type="EMBL" id="KAG0662952.1"/>
    </source>
</evidence>
<evidence type="ECO:0000313" key="16">
    <source>
        <dbReference type="Proteomes" id="UP000777482"/>
    </source>
</evidence>
<dbReference type="InterPro" id="IPR003593">
    <property type="entry name" value="AAA+_ATPase"/>
</dbReference>
<evidence type="ECO:0000256" key="6">
    <source>
        <dbReference type="ARBA" id="ARBA00022801"/>
    </source>
</evidence>
<evidence type="ECO:0000259" key="14">
    <source>
        <dbReference type="SMART" id="SM00382"/>
    </source>
</evidence>
<dbReference type="Gene3D" id="1.10.8.60">
    <property type="match status" value="2"/>
</dbReference>
<dbReference type="SUPFAM" id="SSF54585">
    <property type="entry name" value="Cdc48 domain 2-like"/>
    <property type="match status" value="1"/>
</dbReference>
<dbReference type="PANTHER" id="PTHR23077">
    <property type="entry name" value="AAA-FAMILY ATPASE"/>
    <property type="match status" value="1"/>
</dbReference>
<dbReference type="GO" id="GO:0005778">
    <property type="term" value="C:peroxisomal membrane"/>
    <property type="evidence" value="ECO:0007669"/>
    <property type="project" value="TreeGrafter"/>
</dbReference>
<dbReference type="SMART" id="SM00382">
    <property type="entry name" value="AAA"/>
    <property type="match status" value="2"/>
</dbReference>
<dbReference type="OrthoDB" id="2187at2759"/>
<dbReference type="GO" id="GO:0005829">
    <property type="term" value="C:cytosol"/>
    <property type="evidence" value="ECO:0007669"/>
    <property type="project" value="TreeGrafter"/>
</dbReference>
<feature type="compositionally biased region" description="Polar residues" evidence="13">
    <location>
        <begin position="386"/>
        <end position="403"/>
    </location>
</feature>
<keyword evidence="9" id="KW-0472">Membrane</keyword>
<feature type="region of interest" description="Disordered" evidence="13">
    <location>
        <begin position="1047"/>
        <end position="1090"/>
    </location>
</feature>
<dbReference type="SUPFAM" id="SSF50692">
    <property type="entry name" value="ADC-like"/>
    <property type="match status" value="1"/>
</dbReference>
<dbReference type="PROSITE" id="PS00674">
    <property type="entry name" value="AAA"/>
    <property type="match status" value="1"/>
</dbReference>
<organism evidence="15 16">
    <name type="scientific">Rhodotorula mucilaginosa</name>
    <name type="common">Yeast</name>
    <name type="synonym">Rhodotorula rubra</name>
    <dbReference type="NCBI Taxonomy" id="5537"/>
    <lineage>
        <taxon>Eukaryota</taxon>
        <taxon>Fungi</taxon>
        <taxon>Dikarya</taxon>
        <taxon>Basidiomycota</taxon>
        <taxon>Pucciniomycotina</taxon>
        <taxon>Microbotryomycetes</taxon>
        <taxon>Sporidiobolales</taxon>
        <taxon>Sporidiobolaceae</taxon>
        <taxon>Rhodotorula</taxon>
    </lineage>
</organism>
<comment type="caution">
    <text evidence="15">The sequence shown here is derived from an EMBL/GenBank/DDBJ whole genome shotgun (WGS) entry which is preliminary data.</text>
</comment>
<dbReference type="CDD" id="cd19526">
    <property type="entry name" value="RecA-like_PEX1_r2"/>
    <property type="match status" value="1"/>
</dbReference>
<feature type="domain" description="AAA+ ATPase" evidence="14">
    <location>
        <begin position="746"/>
        <end position="881"/>
    </location>
</feature>
<keyword evidence="16" id="KW-1185">Reference proteome</keyword>
<keyword evidence="5" id="KW-0547">Nucleotide-binding</keyword>
<dbReference type="InterPro" id="IPR027417">
    <property type="entry name" value="P-loop_NTPase"/>
</dbReference>
<sequence length="1090" mass="116655">MGKTAFVHFAPLRNCLANLPLALHGPLAQRGIAPQSVAIQLSFQHEGRATQVVLGWTGLPASVAAPTMSTSSRSATTNASQDRVEIDPQFAAMLSPGLQEGTKVNIEMLRDLPHATTVNVTPSSADDWEVLESNAEFVEMYLLNQVRTVKEGMEIGCWVGTTLIRFVVDSTSPASDSPLMLSSATELIVAPKSRHPPKAEKPSTHDLSGPPARPAVTSAVTAEWEQAKKRLLRLLPAEMEPVEASAADPMKDQTVYVSRGLYELVRRAFPGETRMTISHQPRPVHKTSNANSSSTQADNAGTAGGDEEHATPAPESTPLPSRPIAEVRIAECPEVPVAHVWVPEPVRRELGLKQSDAFELLKLGSPLSGSARKARQKEKEAANAASPTPSSGTVTRSSRTKAASGSQSSHRLTSSSSKPSEHATSSSNAVQPTKPPKRLAPPPLAGIDQHVAKLHSHVKTSLAAIALTPAGASGSAAPGVLVTGSSGAGKTALVQSVTEELSHKLYVDCAKHADERMPALKGRLRDWFDEACWHAPTVLVLDNLDRMISAEVEHADSFPAVHLANTFLSLAISALSTRPIILVATAQGTTSLHPLLSSTHLLGETVSLRGPDKRARRDILRVLIEAKSGKSELQTSTTLDCAAVAAVTEGYLPADLRDLVDRAVQQSAIRSMAAPAAPTHLTLTSEDFTAAQKGFVPLSLRDVKLQKSEVQWADIGGLVEARKTLRETLEWPTKYGAIFASCPLRLRSGILLYGYPGCGKTLLASAVAKECGLNFISVKGPEILNKYIGASEKSVRDLFERAQAAKPCILFFDEFDSIAPKRGHDSTGVTDRVVNQMLTQMDGAEGLDGVYVLAATSRPDLIDPALLRPGRLDKSVLCDMPSFSDRLEIMQSAARKISLRSSVSLEPYARETVGYSGADLQALVYNAHLDAIHETLAPSVDAAGQVTTSGAAEDKDLEYVVLGEDSDGKVLSRAERASVDKRLEQILSAMREETKSAKAKKAKGTATVSPPMWRTGTFESRCRALDRRYRMRSLRDCGKCELLPTSMAPGEPPRLRDPAHSYNEFVSGRSANGLPSGEASGEIGGRASLM</sequence>
<keyword evidence="4" id="KW-0962">Peroxisome biogenesis</keyword>
<evidence type="ECO:0000256" key="8">
    <source>
        <dbReference type="ARBA" id="ARBA00022927"/>
    </source>
</evidence>
<feature type="region of interest" description="Disordered" evidence="13">
    <location>
        <begin position="192"/>
        <end position="214"/>
    </location>
</feature>
<evidence type="ECO:0000256" key="9">
    <source>
        <dbReference type="ARBA" id="ARBA00023136"/>
    </source>
</evidence>
<dbReference type="Proteomes" id="UP000777482">
    <property type="component" value="Unassembled WGS sequence"/>
</dbReference>
<proteinExistence type="inferred from homology"/>
<accession>A0A9P6W599</accession>
<dbReference type="InterPro" id="IPR029067">
    <property type="entry name" value="CDC48_domain_2-like_sf"/>
</dbReference>
<dbReference type="PANTHER" id="PTHR23077:SF12">
    <property type="entry name" value="PEROXISOMAL ATPASE PEX1"/>
    <property type="match status" value="1"/>
</dbReference>
<feature type="region of interest" description="Disordered" evidence="13">
    <location>
        <begin position="368"/>
        <end position="444"/>
    </location>
</feature>
<evidence type="ECO:0000256" key="10">
    <source>
        <dbReference type="ARBA" id="ARBA00032509"/>
    </source>
</evidence>
<name>A0A9P6W599_RHOMI</name>
<dbReference type="GO" id="GO:0016558">
    <property type="term" value="P:protein import into peroxisome matrix"/>
    <property type="evidence" value="ECO:0007669"/>
    <property type="project" value="TreeGrafter"/>
</dbReference>
<dbReference type="SUPFAM" id="SSF52540">
    <property type="entry name" value="P-loop containing nucleoside triphosphate hydrolases"/>
    <property type="match status" value="2"/>
</dbReference>
<evidence type="ECO:0000256" key="7">
    <source>
        <dbReference type="ARBA" id="ARBA00022840"/>
    </source>
</evidence>
<dbReference type="Gene3D" id="3.40.50.300">
    <property type="entry name" value="P-loop containing nucleotide triphosphate hydrolases"/>
    <property type="match status" value="2"/>
</dbReference>
<comment type="similarity">
    <text evidence="2">Belongs to the AAA ATPase family.</text>
</comment>
<protein>
    <recommendedName>
        <fullName evidence="11">Peroxisomal ATPase PEX1</fullName>
    </recommendedName>
    <alternativeName>
        <fullName evidence="10">Peroxin-1</fullName>
    </alternativeName>
</protein>
<reference evidence="15 16" key="1">
    <citation type="submission" date="2020-11" db="EMBL/GenBank/DDBJ databases">
        <title>Kefir isolates.</title>
        <authorList>
            <person name="Marcisauskas S."/>
            <person name="Kim Y."/>
            <person name="Blasche S."/>
        </authorList>
    </citation>
    <scope>NUCLEOTIDE SEQUENCE [LARGE SCALE GENOMIC DNA]</scope>
    <source>
        <strain evidence="15 16">KR</strain>
    </source>
</reference>
<dbReference type="Gene3D" id="3.10.330.10">
    <property type="match status" value="1"/>
</dbReference>
<keyword evidence="8" id="KW-0653">Protein transport</keyword>
<evidence type="ECO:0000256" key="12">
    <source>
        <dbReference type="ARBA" id="ARBA00048778"/>
    </source>
</evidence>
<feature type="domain" description="AAA+ ATPase" evidence="14">
    <location>
        <begin position="476"/>
        <end position="625"/>
    </location>
</feature>
<dbReference type="GO" id="GO:0005524">
    <property type="term" value="F:ATP binding"/>
    <property type="evidence" value="ECO:0007669"/>
    <property type="project" value="UniProtKB-KW"/>
</dbReference>
<evidence type="ECO:0000256" key="1">
    <source>
        <dbReference type="ARBA" id="ARBA00004370"/>
    </source>
</evidence>
<dbReference type="InterPro" id="IPR050168">
    <property type="entry name" value="AAA_ATPase_domain"/>
</dbReference>
<dbReference type="InterPro" id="IPR041569">
    <property type="entry name" value="AAA_lid_3"/>
</dbReference>
<keyword evidence="3" id="KW-0813">Transport</keyword>
<evidence type="ECO:0000256" key="13">
    <source>
        <dbReference type="SAM" id="MobiDB-lite"/>
    </source>
</evidence>
<comment type="catalytic activity">
    <reaction evidence="12">
        <text>ATP + H2O = ADP + phosphate + H(+)</text>
        <dbReference type="Rhea" id="RHEA:13065"/>
        <dbReference type="ChEBI" id="CHEBI:15377"/>
        <dbReference type="ChEBI" id="CHEBI:15378"/>
        <dbReference type="ChEBI" id="CHEBI:30616"/>
        <dbReference type="ChEBI" id="CHEBI:43474"/>
        <dbReference type="ChEBI" id="CHEBI:456216"/>
    </reaction>
    <physiologicalReaction direction="left-to-right" evidence="12">
        <dbReference type="Rhea" id="RHEA:13066"/>
    </physiologicalReaction>
</comment>